<dbReference type="AlphaFoldDB" id="A0A0D0DAC2"/>
<evidence type="ECO:0000313" key="2">
    <source>
        <dbReference type="Proteomes" id="UP000054538"/>
    </source>
</evidence>
<gene>
    <name evidence="1" type="ORF">PAXRUDRAFT_82961</name>
</gene>
<accession>A0A0D0DAC2</accession>
<protein>
    <submittedName>
        <fullName evidence="1">Uncharacterized protein</fullName>
    </submittedName>
</protein>
<dbReference type="Proteomes" id="UP000054538">
    <property type="component" value="Unassembled WGS sequence"/>
</dbReference>
<sequence>MTDSSFNLSGKTPVSEADITAENDLRKAFNLMLQAQWDAGISNVDSDLPLIPLSDNLLSFSMSEQTITAFTLLSPTSKTSVSTALNKTQPPPNP</sequence>
<name>A0A0D0DAC2_9AGAM</name>
<organism evidence="1 2">
    <name type="scientific">Paxillus rubicundulus Ve08.2h10</name>
    <dbReference type="NCBI Taxonomy" id="930991"/>
    <lineage>
        <taxon>Eukaryota</taxon>
        <taxon>Fungi</taxon>
        <taxon>Dikarya</taxon>
        <taxon>Basidiomycota</taxon>
        <taxon>Agaricomycotina</taxon>
        <taxon>Agaricomycetes</taxon>
        <taxon>Agaricomycetidae</taxon>
        <taxon>Boletales</taxon>
        <taxon>Paxilineae</taxon>
        <taxon>Paxillaceae</taxon>
        <taxon>Paxillus</taxon>
    </lineage>
</organism>
<feature type="non-terminal residue" evidence="1">
    <location>
        <position position="94"/>
    </location>
</feature>
<keyword evidence="2" id="KW-1185">Reference proteome</keyword>
<dbReference type="InParanoid" id="A0A0D0DAC2"/>
<proteinExistence type="predicted"/>
<evidence type="ECO:0000313" key="1">
    <source>
        <dbReference type="EMBL" id="KIK80866.1"/>
    </source>
</evidence>
<reference evidence="1 2" key="1">
    <citation type="submission" date="2014-04" db="EMBL/GenBank/DDBJ databases">
        <authorList>
            <consortium name="DOE Joint Genome Institute"/>
            <person name="Kuo A."/>
            <person name="Kohler A."/>
            <person name="Jargeat P."/>
            <person name="Nagy L.G."/>
            <person name="Floudas D."/>
            <person name="Copeland A."/>
            <person name="Barry K.W."/>
            <person name="Cichocki N."/>
            <person name="Veneault-Fourrey C."/>
            <person name="LaButti K."/>
            <person name="Lindquist E.A."/>
            <person name="Lipzen A."/>
            <person name="Lundell T."/>
            <person name="Morin E."/>
            <person name="Murat C."/>
            <person name="Sun H."/>
            <person name="Tunlid A."/>
            <person name="Henrissat B."/>
            <person name="Grigoriev I.V."/>
            <person name="Hibbett D.S."/>
            <person name="Martin F."/>
            <person name="Nordberg H.P."/>
            <person name="Cantor M.N."/>
            <person name="Hua S.X."/>
        </authorList>
    </citation>
    <scope>NUCLEOTIDE SEQUENCE [LARGE SCALE GENOMIC DNA]</scope>
    <source>
        <strain evidence="1 2">Ve08.2h10</strain>
    </source>
</reference>
<reference evidence="2" key="2">
    <citation type="submission" date="2015-01" db="EMBL/GenBank/DDBJ databases">
        <title>Evolutionary Origins and Diversification of the Mycorrhizal Mutualists.</title>
        <authorList>
            <consortium name="DOE Joint Genome Institute"/>
            <consortium name="Mycorrhizal Genomics Consortium"/>
            <person name="Kohler A."/>
            <person name="Kuo A."/>
            <person name="Nagy L.G."/>
            <person name="Floudas D."/>
            <person name="Copeland A."/>
            <person name="Barry K.W."/>
            <person name="Cichocki N."/>
            <person name="Veneault-Fourrey C."/>
            <person name="LaButti K."/>
            <person name="Lindquist E.A."/>
            <person name="Lipzen A."/>
            <person name="Lundell T."/>
            <person name="Morin E."/>
            <person name="Murat C."/>
            <person name="Riley R."/>
            <person name="Ohm R."/>
            <person name="Sun H."/>
            <person name="Tunlid A."/>
            <person name="Henrissat B."/>
            <person name="Grigoriev I.V."/>
            <person name="Hibbett D.S."/>
            <person name="Martin F."/>
        </authorList>
    </citation>
    <scope>NUCLEOTIDE SEQUENCE [LARGE SCALE GENOMIC DNA]</scope>
    <source>
        <strain evidence="2">Ve08.2h10</strain>
    </source>
</reference>
<dbReference type="HOGENOM" id="CLU_164200_0_0_1"/>
<dbReference type="EMBL" id="KN825917">
    <property type="protein sequence ID" value="KIK80866.1"/>
    <property type="molecule type" value="Genomic_DNA"/>
</dbReference>